<proteinExistence type="predicted"/>
<protein>
    <recommendedName>
        <fullName evidence="5">RNA-binding Raly-like protein</fullName>
    </recommendedName>
</protein>
<feature type="region of interest" description="Disordered" evidence="2">
    <location>
        <begin position="15"/>
        <end position="36"/>
    </location>
</feature>
<keyword evidence="4" id="KW-1185">Reference proteome</keyword>
<reference evidence="3" key="1">
    <citation type="submission" date="2020-10" db="EMBL/GenBank/DDBJ databases">
        <title>Chromosome-scale genome assembly of the Allis shad, Alosa alosa.</title>
        <authorList>
            <person name="Margot Z."/>
            <person name="Christophe K."/>
            <person name="Cabau C."/>
            <person name="Louis A."/>
            <person name="Berthelot C."/>
            <person name="Parey E."/>
            <person name="Roest Crollius H."/>
            <person name="Montfort J."/>
            <person name="Robinson-Rechavi M."/>
            <person name="Bucao C."/>
            <person name="Bouchez O."/>
            <person name="Gislard M."/>
            <person name="Lluch J."/>
            <person name="Milhes M."/>
            <person name="Lampietro C."/>
            <person name="Lopez Roques C."/>
            <person name="Donnadieu C."/>
            <person name="Braasch I."/>
            <person name="Desvignes T."/>
            <person name="Postlethwait J."/>
            <person name="Bobe J."/>
            <person name="Guiguen Y."/>
        </authorList>
    </citation>
    <scope>NUCLEOTIDE SEQUENCE</scope>
    <source>
        <strain evidence="3">M-15738</strain>
        <tissue evidence="3">Blood</tissue>
    </source>
</reference>
<dbReference type="AlphaFoldDB" id="A0AAV6GG29"/>
<feature type="region of interest" description="Disordered" evidence="2">
    <location>
        <begin position="144"/>
        <end position="210"/>
    </location>
</feature>
<evidence type="ECO:0008006" key="5">
    <source>
        <dbReference type="Google" id="ProtNLM"/>
    </source>
</evidence>
<comment type="caution">
    <text evidence="3">The sequence shown here is derived from an EMBL/GenBank/DDBJ whole genome shotgun (WGS) entry which is preliminary data.</text>
</comment>
<evidence type="ECO:0000256" key="1">
    <source>
        <dbReference type="ARBA" id="ARBA00022884"/>
    </source>
</evidence>
<feature type="compositionally biased region" description="Polar residues" evidence="2">
    <location>
        <begin position="152"/>
        <end position="169"/>
    </location>
</feature>
<name>A0AAV6GG29_9TELE</name>
<dbReference type="GO" id="GO:0005634">
    <property type="term" value="C:nucleus"/>
    <property type="evidence" value="ECO:0007669"/>
    <property type="project" value="TreeGrafter"/>
</dbReference>
<evidence type="ECO:0000313" key="3">
    <source>
        <dbReference type="EMBL" id="KAG5273489.1"/>
    </source>
</evidence>
<evidence type="ECO:0000313" key="4">
    <source>
        <dbReference type="Proteomes" id="UP000823561"/>
    </source>
</evidence>
<sequence>MTLFRSEHYSVKHISMTGETRSSRPRAGSKRSSSELYRSDHNLDYDCYSEQLYDRVFDYQRVPVSMATISRDVTPPKRPRSSSSSSAVHRSSRERFQLRHRSRISGSSSSTAKLKMEELQSIKKELTVIKVQIDELLDSLDEMDRQRRDQSEGSVTCSSYPASGGSTAGSPRVPSPFGRPRRDRESPEPGEASDDNSSQMTYHSSDFEYM</sequence>
<feature type="compositionally biased region" description="Polar residues" evidence="2">
    <location>
        <begin position="195"/>
        <end position="204"/>
    </location>
</feature>
<dbReference type="PANTHER" id="PTHR13968">
    <property type="entry name" value="HETEROGENEOUS NUCLEAR RIBONUCLEOPROTEIN"/>
    <property type="match status" value="1"/>
</dbReference>
<dbReference type="Proteomes" id="UP000823561">
    <property type="component" value="Chromosome 11"/>
</dbReference>
<dbReference type="GO" id="GO:0003723">
    <property type="term" value="F:RNA binding"/>
    <property type="evidence" value="ECO:0007669"/>
    <property type="project" value="UniProtKB-KW"/>
</dbReference>
<feature type="region of interest" description="Disordered" evidence="2">
    <location>
        <begin position="68"/>
        <end position="113"/>
    </location>
</feature>
<keyword evidence="1" id="KW-0694">RNA-binding</keyword>
<dbReference type="PANTHER" id="PTHR13968:SF26">
    <property type="entry name" value="RRM DOMAIN-CONTAINING PROTEIN"/>
    <property type="match status" value="1"/>
</dbReference>
<gene>
    <name evidence="3" type="ORF">AALO_G00151860</name>
</gene>
<dbReference type="InterPro" id="IPR051186">
    <property type="entry name" value="RRM_HNRPC/RALY_subfam"/>
</dbReference>
<organism evidence="3 4">
    <name type="scientific">Alosa alosa</name>
    <name type="common">allis shad</name>
    <dbReference type="NCBI Taxonomy" id="278164"/>
    <lineage>
        <taxon>Eukaryota</taxon>
        <taxon>Metazoa</taxon>
        <taxon>Chordata</taxon>
        <taxon>Craniata</taxon>
        <taxon>Vertebrata</taxon>
        <taxon>Euteleostomi</taxon>
        <taxon>Actinopterygii</taxon>
        <taxon>Neopterygii</taxon>
        <taxon>Teleostei</taxon>
        <taxon>Clupei</taxon>
        <taxon>Clupeiformes</taxon>
        <taxon>Clupeoidei</taxon>
        <taxon>Clupeidae</taxon>
        <taxon>Alosa</taxon>
    </lineage>
</organism>
<accession>A0AAV6GG29</accession>
<evidence type="ECO:0000256" key="2">
    <source>
        <dbReference type="SAM" id="MobiDB-lite"/>
    </source>
</evidence>
<dbReference type="EMBL" id="JADWDJ010000011">
    <property type="protein sequence ID" value="KAG5273489.1"/>
    <property type="molecule type" value="Genomic_DNA"/>
</dbReference>